<dbReference type="GO" id="GO:0005975">
    <property type="term" value="P:carbohydrate metabolic process"/>
    <property type="evidence" value="ECO:0007669"/>
    <property type="project" value="InterPro"/>
</dbReference>
<sequence>MSIKKQTLKSKPVCKVTFRIPKELAPEANEATVVGDFNNWKENDAPMQKLKSGDFTVTLELSPKQSYQFRYLLNKSVWINDQEADGYIPNAFGEENSVVNTL</sequence>
<gene>
    <name evidence="3" type="ORF">CLV93_102359</name>
    <name evidence="2" type="ORF">JCM18694_09840</name>
</gene>
<dbReference type="InterPro" id="IPR013783">
    <property type="entry name" value="Ig-like_fold"/>
</dbReference>
<dbReference type="SUPFAM" id="SSF81296">
    <property type="entry name" value="E set domains"/>
    <property type="match status" value="1"/>
</dbReference>
<dbReference type="GO" id="GO:0004553">
    <property type="term" value="F:hydrolase activity, hydrolyzing O-glycosyl compounds"/>
    <property type="evidence" value="ECO:0007669"/>
    <property type="project" value="InterPro"/>
</dbReference>
<dbReference type="RefSeq" id="WP_106541158.1">
    <property type="nucleotide sequence ID" value="NZ_BLAU01000001.1"/>
</dbReference>
<evidence type="ECO:0000313" key="4">
    <source>
        <dbReference type="Proteomes" id="UP000240621"/>
    </source>
</evidence>
<dbReference type="Proteomes" id="UP000240621">
    <property type="component" value="Unassembled WGS sequence"/>
</dbReference>
<keyword evidence="5" id="KW-1185">Reference proteome</keyword>
<dbReference type="Gene3D" id="2.60.40.10">
    <property type="entry name" value="Immunoglobulins"/>
    <property type="match status" value="1"/>
</dbReference>
<name>A0A2P8CHW4_9BACT</name>
<protein>
    <submittedName>
        <fullName evidence="2">1,4-alpha-glucan-branching protein</fullName>
    </submittedName>
    <submittedName>
        <fullName evidence="3">Putative carbohydrate-binding protein with CBM48</fullName>
    </submittedName>
</protein>
<evidence type="ECO:0000259" key="1">
    <source>
        <dbReference type="Pfam" id="PF02922"/>
    </source>
</evidence>
<dbReference type="EMBL" id="BLAU01000001">
    <property type="protein sequence ID" value="GET20738.1"/>
    <property type="molecule type" value="Genomic_DNA"/>
</dbReference>
<dbReference type="InterPro" id="IPR014756">
    <property type="entry name" value="Ig_E-set"/>
</dbReference>
<comment type="caution">
    <text evidence="3">The sequence shown here is derived from an EMBL/GenBank/DDBJ whole genome shotgun (WGS) entry which is preliminary data.</text>
</comment>
<dbReference type="OrthoDB" id="5451596at2"/>
<dbReference type="Proteomes" id="UP000396862">
    <property type="component" value="Unassembled WGS sequence"/>
</dbReference>
<reference evidence="2 5" key="2">
    <citation type="submission" date="2019-10" db="EMBL/GenBank/DDBJ databases">
        <title>Prolixibacter strains distinguished by the presence of nitrate reductase genes were adept at nitrate-dependent anaerobic corrosion of metallic iron and carbon steel.</title>
        <authorList>
            <person name="Iino T."/>
            <person name="Shono N."/>
            <person name="Ito K."/>
            <person name="Nakamura R."/>
            <person name="Sueoka K."/>
            <person name="Harayama S."/>
            <person name="Ohkuma M."/>
        </authorList>
    </citation>
    <scope>NUCLEOTIDE SEQUENCE [LARGE SCALE GENOMIC DNA]</scope>
    <source>
        <strain evidence="2 5">MIC1-1</strain>
    </source>
</reference>
<organism evidence="3 4">
    <name type="scientific">Prolixibacter denitrificans</name>
    <dbReference type="NCBI Taxonomy" id="1541063"/>
    <lineage>
        <taxon>Bacteria</taxon>
        <taxon>Pseudomonadati</taxon>
        <taxon>Bacteroidota</taxon>
        <taxon>Bacteroidia</taxon>
        <taxon>Marinilabiliales</taxon>
        <taxon>Prolixibacteraceae</taxon>
        <taxon>Prolixibacter</taxon>
    </lineage>
</organism>
<evidence type="ECO:0000313" key="3">
    <source>
        <dbReference type="EMBL" id="PSK84570.1"/>
    </source>
</evidence>
<accession>A0A2P8CHW4</accession>
<dbReference type="InterPro" id="IPR004193">
    <property type="entry name" value="Glyco_hydro_13_N"/>
</dbReference>
<dbReference type="EMBL" id="PYGC01000002">
    <property type="protein sequence ID" value="PSK84570.1"/>
    <property type="molecule type" value="Genomic_DNA"/>
</dbReference>
<evidence type="ECO:0000313" key="5">
    <source>
        <dbReference type="Proteomes" id="UP000396862"/>
    </source>
</evidence>
<dbReference type="Pfam" id="PF02922">
    <property type="entry name" value="CBM_48"/>
    <property type="match status" value="1"/>
</dbReference>
<feature type="domain" description="Glycoside hydrolase family 13 N-terminal" evidence="1">
    <location>
        <begin position="23"/>
        <end position="74"/>
    </location>
</feature>
<dbReference type="AlphaFoldDB" id="A0A2P8CHW4"/>
<reference evidence="3 4" key="1">
    <citation type="submission" date="2018-03" db="EMBL/GenBank/DDBJ databases">
        <title>Genomic Encyclopedia of Archaeal and Bacterial Type Strains, Phase II (KMG-II): from individual species to whole genera.</title>
        <authorList>
            <person name="Goeker M."/>
        </authorList>
    </citation>
    <scope>NUCLEOTIDE SEQUENCE [LARGE SCALE GENOMIC DNA]</scope>
    <source>
        <strain evidence="3 4">DSM 27267</strain>
    </source>
</reference>
<proteinExistence type="predicted"/>
<dbReference type="CDD" id="cd07184">
    <property type="entry name" value="E_set_Isoamylase_like_N"/>
    <property type="match status" value="1"/>
</dbReference>
<evidence type="ECO:0000313" key="2">
    <source>
        <dbReference type="EMBL" id="GET20738.1"/>
    </source>
</evidence>